<reference evidence="2 3" key="1">
    <citation type="submission" date="2016-12" db="EMBL/GenBank/DDBJ databases">
        <title>The genomes of Aspergillus section Nigri reveals drivers in fungal speciation.</title>
        <authorList>
            <consortium name="DOE Joint Genome Institute"/>
            <person name="Vesth T.C."/>
            <person name="Nybo J."/>
            <person name="Theobald S."/>
            <person name="Brandl J."/>
            <person name="Frisvad J.C."/>
            <person name="Nielsen K.F."/>
            <person name="Lyhne E.K."/>
            <person name="Kogle M.E."/>
            <person name="Kuo A."/>
            <person name="Riley R."/>
            <person name="Clum A."/>
            <person name="Nolan M."/>
            <person name="Lipzen A."/>
            <person name="Salamov A."/>
            <person name="Henrissat B."/>
            <person name="Wiebenga A."/>
            <person name="De Vries R.P."/>
            <person name="Grigoriev I.V."/>
            <person name="Mortensen U.H."/>
            <person name="Andersen M.R."/>
            <person name="Baker S.E."/>
        </authorList>
    </citation>
    <scope>NUCLEOTIDE SEQUENCE [LARGE SCALE GENOMIC DNA]</scope>
    <source>
        <strain evidence="2 3">JOP 1030-1</strain>
    </source>
</reference>
<keyword evidence="1" id="KW-0472">Membrane</keyword>
<dbReference type="RefSeq" id="XP_025435090.1">
    <property type="nucleotide sequence ID" value="XM_025570399.1"/>
</dbReference>
<dbReference type="Proteomes" id="UP000248349">
    <property type="component" value="Unassembled WGS sequence"/>
</dbReference>
<protein>
    <submittedName>
        <fullName evidence="2">Uncharacterized protein</fullName>
    </submittedName>
</protein>
<evidence type="ECO:0000256" key="1">
    <source>
        <dbReference type="SAM" id="Phobius"/>
    </source>
</evidence>
<dbReference type="EMBL" id="KZ821220">
    <property type="protein sequence ID" value="PYH49108.1"/>
    <property type="molecule type" value="Genomic_DNA"/>
</dbReference>
<sequence>MDLHDWLIGGHRRVLHATAGSGLDLPEGGFLMVMMMMMMMVMIMMVMPFTRYVSSRKVIKTQRNSLGDSRQALGWSLNFPFSHSPDFTLNFLAIIPNTPHRKDFEKEIEEFQSHGSFSLAGGLLHSTPAVTNGY</sequence>
<organism evidence="2 3">
    <name type="scientific">Aspergillus saccharolyticus JOP 1030-1</name>
    <dbReference type="NCBI Taxonomy" id="1450539"/>
    <lineage>
        <taxon>Eukaryota</taxon>
        <taxon>Fungi</taxon>
        <taxon>Dikarya</taxon>
        <taxon>Ascomycota</taxon>
        <taxon>Pezizomycotina</taxon>
        <taxon>Eurotiomycetes</taxon>
        <taxon>Eurotiomycetidae</taxon>
        <taxon>Eurotiales</taxon>
        <taxon>Aspergillaceae</taxon>
        <taxon>Aspergillus</taxon>
        <taxon>Aspergillus subgen. Circumdati</taxon>
    </lineage>
</organism>
<evidence type="ECO:0000313" key="3">
    <source>
        <dbReference type="Proteomes" id="UP000248349"/>
    </source>
</evidence>
<proteinExistence type="predicted"/>
<dbReference type="AlphaFoldDB" id="A0A319ABR9"/>
<name>A0A319ABR9_9EURO</name>
<keyword evidence="3" id="KW-1185">Reference proteome</keyword>
<evidence type="ECO:0000313" key="2">
    <source>
        <dbReference type="EMBL" id="PYH49108.1"/>
    </source>
</evidence>
<keyword evidence="1" id="KW-1133">Transmembrane helix</keyword>
<gene>
    <name evidence="2" type="ORF">BP01DRAFT_121402</name>
</gene>
<keyword evidence="1" id="KW-0812">Transmembrane</keyword>
<feature type="transmembrane region" description="Helical" evidence="1">
    <location>
        <begin position="30"/>
        <end position="53"/>
    </location>
</feature>
<dbReference type="GeneID" id="37071627"/>
<accession>A0A319ABR9</accession>